<sequence length="418" mass="47019">MKNRLLSKLFIVCLLSFLFASCSNDDNDNSSQKPPINTDELPKDETWVIFNGTETWAGGIYALGDNKSREINLASVPFYQLGYSAGGRVVDNVLYKKDGATSNDYGISKYSLSGGKFSPNGFVSTPNNTYETNFLVVNNTEGYYWDLSAGGLKVQKFNPSTMQRTGEIDFSSLSNGSQYEAAGQLILAKRDNKLFVDVQHGTKTSAWQVTPTVKKVEIAVYNLITNEIESVTEHAGATNLGLFADHVLWSIDEVTKDLYVVAVGDMRTQTPASRILRIKNGETKFDPTFELKISDYQYPSDFNRIFAYDSKIYTTISGRATSYYGGGQHGVTYRQDIWYWTEIDVNTKKAKRLSNMLPDNFYSYQNPFYHKGNIYFVTNNASENFSGVYQYNPKNGEVKETFRLKGSGRLMGFNILQN</sequence>
<evidence type="ECO:0000256" key="1">
    <source>
        <dbReference type="SAM" id="SignalP"/>
    </source>
</evidence>
<feature type="chain" id="PRO_5046979761" description="DUF4374 domain-containing protein" evidence="1">
    <location>
        <begin position="25"/>
        <end position="418"/>
    </location>
</feature>
<evidence type="ECO:0008006" key="4">
    <source>
        <dbReference type="Google" id="ProtNLM"/>
    </source>
</evidence>
<comment type="caution">
    <text evidence="2">The sequence shown here is derived from an EMBL/GenBank/DDBJ whole genome shotgun (WGS) entry which is preliminary data.</text>
</comment>
<dbReference type="PROSITE" id="PS51257">
    <property type="entry name" value="PROKAR_LIPOPROTEIN"/>
    <property type="match status" value="1"/>
</dbReference>
<evidence type="ECO:0000313" key="3">
    <source>
        <dbReference type="Proteomes" id="UP001163719"/>
    </source>
</evidence>
<organism evidence="2 3">
    <name type="scientific">Chryseobacterium oryctis</name>
    <dbReference type="NCBI Taxonomy" id="2952618"/>
    <lineage>
        <taxon>Bacteria</taxon>
        <taxon>Pseudomonadati</taxon>
        <taxon>Bacteroidota</taxon>
        <taxon>Flavobacteriia</taxon>
        <taxon>Flavobacteriales</taxon>
        <taxon>Weeksellaceae</taxon>
        <taxon>Chryseobacterium group</taxon>
        <taxon>Chryseobacterium</taxon>
    </lineage>
</organism>
<dbReference type="EMBL" id="JAPDHV010000001">
    <property type="protein sequence ID" value="MCW3160298.1"/>
    <property type="molecule type" value="Genomic_DNA"/>
</dbReference>
<gene>
    <name evidence="2" type="ORF">OH806_03340</name>
</gene>
<accession>A0ABT3HKP8</accession>
<keyword evidence="3" id="KW-1185">Reference proteome</keyword>
<evidence type="ECO:0000313" key="2">
    <source>
        <dbReference type="EMBL" id="MCW3160298.1"/>
    </source>
</evidence>
<reference evidence="2" key="1">
    <citation type="submission" date="2022-10" db="EMBL/GenBank/DDBJ databases">
        <title>Chryseobacterium babae sp. nov. isolated from the gut of the beetle Oryctes rhinoceros, and Chryseobacterium kimseyorum sp. nov., isolated from a stick insect rearing cage.</title>
        <authorList>
            <person name="Shelomi M."/>
            <person name="Han C.-J."/>
            <person name="Chen W.-M."/>
            <person name="Chen H.-K."/>
            <person name="Liaw S.-J."/>
            <person name="Muhle E."/>
            <person name="Clermont D."/>
        </authorList>
    </citation>
    <scope>NUCLEOTIDE SEQUENCE</scope>
    <source>
        <strain evidence="2">WLa1L2M3</strain>
    </source>
</reference>
<name>A0ABT3HKP8_9FLAO</name>
<dbReference type="SUPFAM" id="SSF82171">
    <property type="entry name" value="DPP6 N-terminal domain-like"/>
    <property type="match status" value="1"/>
</dbReference>
<dbReference type="Proteomes" id="UP001163719">
    <property type="component" value="Unassembled WGS sequence"/>
</dbReference>
<proteinExistence type="predicted"/>
<keyword evidence="1" id="KW-0732">Signal</keyword>
<dbReference type="RefSeq" id="WP_264742245.1">
    <property type="nucleotide sequence ID" value="NZ_JAPDHV010000001.1"/>
</dbReference>
<feature type="signal peptide" evidence="1">
    <location>
        <begin position="1"/>
        <end position="24"/>
    </location>
</feature>
<protein>
    <recommendedName>
        <fullName evidence="4">DUF4374 domain-containing protein</fullName>
    </recommendedName>
</protein>